<reference evidence="22" key="1">
    <citation type="submission" date="2016-09" db="EMBL/GenBank/DDBJ databases">
        <authorList>
            <person name="Gulvik C.A."/>
        </authorList>
    </citation>
    <scope>NUCLEOTIDE SEQUENCE [LARGE SCALE GENOMIC DNA]</scope>
    <source>
        <strain evidence="22">LMG 26306</strain>
    </source>
</reference>
<comment type="similarity">
    <text evidence="1">In the C-terminal section; belongs to the transpeptidase family.</text>
</comment>
<keyword evidence="22" id="KW-1185">Reference proteome</keyword>
<evidence type="ECO:0000256" key="15">
    <source>
        <dbReference type="ARBA" id="ARBA00023316"/>
    </source>
</evidence>
<evidence type="ECO:0000256" key="2">
    <source>
        <dbReference type="ARBA" id="ARBA00007739"/>
    </source>
</evidence>
<dbReference type="InterPro" id="IPR036950">
    <property type="entry name" value="PBP_transglycosylase"/>
</dbReference>
<evidence type="ECO:0000256" key="10">
    <source>
        <dbReference type="ARBA" id="ARBA00022960"/>
    </source>
</evidence>
<keyword evidence="11" id="KW-0573">Peptidoglycan synthesis</keyword>
<evidence type="ECO:0000256" key="5">
    <source>
        <dbReference type="ARBA" id="ARBA00022670"/>
    </source>
</evidence>
<dbReference type="PANTHER" id="PTHR32282:SF32">
    <property type="entry name" value="PENICILLIN-BINDING PROTEIN 2A"/>
    <property type="match status" value="1"/>
</dbReference>
<dbReference type="RefSeq" id="WP_069635750.1">
    <property type="nucleotide sequence ID" value="NZ_JXKZ01000005.1"/>
</dbReference>
<organism evidence="21 22">
    <name type="scientific">Enterococcus quebecensis</name>
    <dbReference type="NCBI Taxonomy" id="903983"/>
    <lineage>
        <taxon>Bacteria</taxon>
        <taxon>Bacillati</taxon>
        <taxon>Bacillota</taxon>
        <taxon>Bacilli</taxon>
        <taxon>Lactobacillales</taxon>
        <taxon>Enterococcaceae</taxon>
        <taxon>Enterococcus</taxon>
    </lineage>
</organism>
<evidence type="ECO:0000256" key="11">
    <source>
        <dbReference type="ARBA" id="ARBA00022984"/>
    </source>
</evidence>
<feature type="domain" description="Penicillin-binding protein transpeptidase" evidence="19">
    <location>
        <begin position="365"/>
        <end position="617"/>
    </location>
</feature>
<dbReference type="GO" id="GO:0008658">
    <property type="term" value="F:penicillin binding"/>
    <property type="evidence" value="ECO:0007669"/>
    <property type="project" value="InterPro"/>
</dbReference>
<dbReference type="PATRIC" id="fig|903983.4.peg.2329"/>
<evidence type="ECO:0000256" key="16">
    <source>
        <dbReference type="ARBA" id="ARBA00034000"/>
    </source>
</evidence>
<keyword evidence="9" id="KW-0378">Hydrolase</keyword>
<comment type="similarity">
    <text evidence="2">In the N-terminal section; belongs to the glycosyltransferase 51 family.</text>
</comment>
<dbReference type="SUPFAM" id="SSF53955">
    <property type="entry name" value="Lysozyme-like"/>
    <property type="match status" value="1"/>
</dbReference>
<evidence type="ECO:0000313" key="22">
    <source>
        <dbReference type="Proteomes" id="UP000094764"/>
    </source>
</evidence>
<dbReference type="InterPro" id="IPR001264">
    <property type="entry name" value="Glyco_trans_51"/>
</dbReference>
<comment type="caution">
    <text evidence="21">The sequence shown here is derived from an EMBL/GenBank/DDBJ whole genome shotgun (WGS) entry which is preliminary data.</text>
</comment>
<dbReference type="SUPFAM" id="SSF56601">
    <property type="entry name" value="beta-lactamase/transpeptidase-like"/>
    <property type="match status" value="1"/>
</dbReference>
<keyword evidence="14" id="KW-0511">Multifunctional enzyme</keyword>
<evidence type="ECO:0000256" key="7">
    <source>
        <dbReference type="ARBA" id="ARBA00022679"/>
    </source>
</evidence>
<evidence type="ECO:0000256" key="8">
    <source>
        <dbReference type="ARBA" id="ARBA00022692"/>
    </source>
</evidence>
<evidence type="ECO:0000256" key="17">
    <source>
        <dbReference type="ARBA" id="ARBA00049902"/>
    </source>
</evidence>
<dbReference type="NCBIfam" id="TIGR02074">
    <property type="entry name" value="PBP_1a_fam"/>
    <property type="match status" value="1"/>
</dbReference>
<dbReference type="Proteomes" id="UP000094764">
    <property type="component" value="Unassembled WGS sequence"/>
</dbReference>
<name>A0A1E5GRB4_9ENTE</name>
<dbReference type="GO" id="GO:0009002">
    <property type="term" value="F:serine-type D-Ala-D-Ala carboxypeptidase activity"/>
    <property type="evidence" value="ECO:0007669"/>
    <property type="project" value="UniProtKB-EC"/>
</dbReference>
<evidence type="ECO:0000256" key="3">
    <source>
        <dbReference type="ARBA" id="ARBA00022475"/>
    </source>
</evidence>
<keyword evidence="15" id="KW-0961">Cell wall biogenesis/degradation</keyword>
<dbReference type="PANTHER" id="PTHR32282">
    <property type="entry name" value="BINDING PROTEIN TRANSPEPTIDASE, PUTATIVE-RELATED"/>
    <property type="match status" value="1"/>
</dbReference>
<dbReference type="InterPro" id="IPR001460">
    <property type="entry name" value="PCN-bd_Tpept"/>
</dbReference>
<dbReference type="InterPro" id="IPR050396">
    <property type="entry name" value="Glycosyltr_51/Transpeptidase"/>
</dbReference>
<gene>
    <name evidence="21" type="ORF">BCR23_10530</name>
</gene>
<keyword evidence="5" id="KW-0645">Protease</keyword>
<dbReference type="GO" id="GO:0008955">
    <property type="term" value="F:peptidoglycan glycosyltransferase activity"/>
    <property type="evidence" value="ECO:0007669"/>
    <property type="project" value="UniProtKB-EC"/>
</dbReference>
<dbReference type="GO" id="GO:0071555">
    <property type="term" value="P:cell wall organization"/>
    <property type="evidence" value="ECO:0007669"/>
    <property type="project" value="UniProtKB-KW"/>
</dbReference>
<evidence type="ECO:0000256" key="13">
    <source>
        <dbReference type="ARBA" id="ARBA00023136"/>
    </source>
</evidence>
<dbReference type="Gene3D" id="1.20.120.20">
    <property type="entry name" value="Apolipoprotein"/>
    <property type="match status" value="1"/>
</dbReference>
<evidence type="ECO:0000313" key="21">
    <source>
        <dbReference type="EMBL" id="OEG15261.1"/>
    </source>
</evidence>
<feature type="domain" description="Glycosyl transferase family 51" evidence="20">
    <location>
        <begin position="91"/>
        <end position="263"/>
    </location>
</feature>
<evidence type="ECO:0000256" key="1">
    <source>
        <dbReference type="ARBA" id="ARBA00007090"/>
    </source>
</evidence>
<comment type="catalytic activity">
    <reaction evidence="17">
        <text>[GlcNAc-(1-&gt;4)-Mur2Ac(oyl-L-Ala-gamma-D-Glu-L-Lys-D-Ala-D-Ala)](n)-di-trans,octa-cis-undecaprenyl diphosphate + beta-D-GlcNAc-(1-&gt;4)-Mur2Ac(oyl-L-Ala-gamma-D-Glu-L-Lys-D-Ala-D-Ala)-di-trans,octa-cis-undecaprenyl diphosphate = [GlcNAc-(1-&gt;4)-Mur2Ac(oyl-L-Ala-gamma-D-Glu-L-Lys-D-Ala-D-Ala)](n+1)-di-trans,octa-cis-undecaprenyl diphosphate + di-trans,octa-cis-undecaprenyl diphosphate + H(+)</text>
        <dbReference type="Rhea" id="RHEA:23708"/>
        <dbReference type="Rhea" id="RHEA-COMP:9602"/>
        <dbReference type="Rhea" id="RHEA-COMP:9603"/>
        <dbReference type="ChEBI" id="CHEBI:15378"/>
        <dbReference type="ChEBI" id="CHEBI:58405"/>
        <dbReference type="ChEBI" id="CHEBI:60033"/>
        <dbReference type="ChEBI" id="CHEBI:78435"/>
        <dbReference type="EC" id="2.4.99.28"/>
    </reaction>
</comment>
<dbReference type="GO" id="GO:0008360">
    <property type="term" value="P:regulation of cell shape"/>
    <property type="evidence" value="ECO:0007669"/>
    <property type="project" value="UniProtKB-KW"/>
</dbReference>
<dbReference type="GO" id="GO:0009252">
    <property type="term" value="P:peptidoglycan biosynthetic process"/>
    <property type="evidence" value="ECO:0007669"/>
    <property type="project" value="UniProtKB-KW"/>
</dbReference>
<keyword evidence="3" id="KW-1003">Cell membrane</keyword>
<dbReference type="Pfam" id="PF00905">
    <property type="entry name" value="Transpeptidase"/>
    <property type="match status" value="1"/>
</dbReference>
<dbReference type="Gene3D" id="6.20.370.110">
    <property type="match status" value="1"/>
</dbReference>
<keyword evidence="7" id="KW-0808">Transferase</keyword>
<keyword evidence="10" id="KW-0133">Cell shape</keyword>
<comment type="catalytic activity">
    <reaction evidence="16">
        <text>Preferential cleavage: (Ac)2-L-Lys-D-Ala-|-D-Ala. Also transpeptidation of peptidyl-alanyl moieties that are N-acyl substituents of D-alanine.</text>
        <dbReference type="EC" id="3.4.16.4"/>
    </reaction>
</comment>
<accession>A0A1E5GRB4</accession>
<dbReference type="OrthoDB" id="9766909at2"/>
<evidence type="ECO:0000259" key="19">
    <source>
        <dbReference type="Pfam" id="PF00905"/>
    </source>
</evidence>
<evidence type="ECO:0000256" key="18">
    <source>
        <dbReference type="SAM" id="Phobius"/>
    </source>
</evidence>
<dbReference type="GO" id="GO:0030288">
    <property type="term" value="C:outer membrane-bounded periplasmic space"/>
    <property type="evidence" value="ECO:0007669"/>
    <property type="project" value="TreeGrafter"/>
</dbReference>
<dbReference type="AlphaFoldDB" id="A0A1E5GRB4"/>
<proteinExistence type="inferred from homology"/>
<evidence type="ECO:0000256" key="6">
    <source>
        <dbReference type="ARBA" id="ARBA00022676"/>
    </source>
</evidence>
<keyword evidence="8 18" id="KW-0812">Transmembrane</keyword>
<protein>
    <submittedName>
        <fullName evidence="21">Penicillin-binding protein</fullName>
    </submittedName>
</protein>
<keyword evidence="12 18" id="KW-1133">Transmembrane helix</keyword>
<evidence type="ECO:0000256" key="4">
    <source>
        <dbReference type="ARBA" id="ARBA00022645"/>
    </source>
</evidence>
<feature type="transmembrane region" description="Helical" evidence="18">
    <location>
        <begin position="44"/>
        <end position="64"/>
    </location>
</feature>
<evidence type="ECO:0000256" key="14">
    <source>
        <dbReference type="ARBA" id="ARBA00023268"/>
    </source>
</evidence>
<dbReference type="GO" id="GO:0006508">
    <property type="term" value="P:proteolysis"/>
    <property type="evidence" value="ECO:0007669"/>
    <property type="project" value="UniProtKB-KW"/>
</dbReference>
<evidence type="ECO:0000259" key="20">
    <source>
        <dbReference type="Pfam" id="PF00912"/>
    </source>
</evidence>
<sequence length="730" mass="79387">MDTKTIIEKIKAGFKSFWTWVKPYLIRFHHWRKRIWKKYQINKIVLLLSLVVVLVTSIYLFTLAKSANVGALKKGLEESTVIYDKDGQEAGKLFGQKGTVVTIDQISPYVKEALISTEDRNFETHHGYDIKGLFRAVVGKLSFGKIGGGGGGSTITQQLAKNAYLTQEQTMTRKARELFLAIEIEKKYDKQQILEMYLNNSYFGNGVWGIEDASHKYFGVSASELSVGQAATLVGMLKGPGIYNPIDYVENAVNRRNTVLQLMVNNGKLSQGEADAQAGVDMGSMLVDNYSDKNSDYRYPYYFDAVIDEAVNKYGLKEEDLLNKGYKIYTALDQTYQESMQQTYANDALFPPNAEDGAMVQSGSVALDPKTGGVQGVVGGRGEHVYRGFNFATQTKRSPGSSLKPISVYTPALESGMKPNSILEDKPQSYYPAENYSRTSAGEVPMYQALGESLNLPAVWTLHKIGLDKGFEKTQKFGIPLASEDKYYGLALGGLKTGVSPLTMANAYSPFATGGSQSEAHLITKIVDSTGAVIEDNTNAKKKQIITKDVADQMTSMLLGVFSSGTGVNADPAGYVMAGKTGTTETNFDTDKTNDQWVVGYTPDVVIATWLGFEQTSESHYLQGSSATHASTVFSSQAQGIMANTPRTPFTVADAYATGGEMQAASEVSSGNNDEWKDSMKDIGGQVKDGAKDIGGKIKEGAADIGGKIKEGWNNTKNGLKDIFGGLTGE</sequence>
<keyword evidence="4" id="KW-0121">Carboxypeptidase</keyword>
<dbReference type="EMBL" id="MIKB01000016">
    <property type="protein sequence ID" value="OEG15261.1"/>
    <property type="molecule type" value="Genomic_DNA"/>
</dbReference>
<evidence type="ECO:0000256" key="12">
    <source>
        <dbReference type="ARBA" id="ARBA00022989"/>
    </source>
</evidence>
<dbReference type="Pfam" id="PF00912">
    <property type="entry name" value="Transgly"/>
    <property type="match status" value="1"/>
</dbReference>
<dbReference type="InterPro" id="IPR023346">
    <property type="entry name" value="Lysozyme-like_dom_sf"/>
</dbReference>
<keyword evidence="6" id="KW-0328">Glycosyltransferase</keyword>
<dbReference type="InterPro" id="IPR012338">
    <property type="entry name" value="Beta-lactam/transpept-like"/>
</dbReference>
<keyword evidence="13 18" id="KW-0472">Membrane</keyword>
<dbReference type="FunFam" id="1.10.3810.10:FF:000001">
    <property type="entry name" value="Penicillin-binding protein 1A"/>
    <property type="match status" value="1"/>
</dbReference>
<dbReference type="Gene3D" id="1.10.3810.10">
    <property type="entry name" value="Biosynthetic peptidoglycan transglycosylase-like"/>
    <property type="match status" value="1"/>
</dbReference>
<dbReference type="STRING" id="903983.BCR23_10530"/>
<dbReference type="Gene3D" id="3.40.710.10">
    <property type="entry name" value="DD-peptidase/beta-lactamase superfamily"/>
    <property type="match status" value="1"/>
</dbReference>
<evidence type="ECO:0000256" key="9">
    <source>
        <dbReference type="ARBA" id="ARBA00022801"/>
    </source>
</evidence>